<accession>A0A9E6RBK3</accession>
<evidence type="ECO:0000313" key="3">
    <source>
        <dbReference type="EMBL" id="QZO01751.1"/>
    </source>
</evidence>
<evidence type="ECO:0000256" key="1">
    <source>
        <dbReference type="SAM" id="SignalP"/>
    </source>
</evidence>
<sequence length="133" mass="14039">MKTIIAGAVLAAALSSTAYAQDVAMKAVAFKSVEKTDKQAFASNLVGLDVYNNANEDVGEIKDVVMGADMKVTGLVMSVGGFLGLGAKYVIVDPSSVVVSHDDAKKEWTAKVDATKEQLTAAPEFKYEGKFDD</sequence>
<organism evidence="3 4">
    <name type="scientific">Chenggangzhangella methanolivorans</name>
    <dbReference type="NCBI Taxonomy" id="1437009"/>
    <lineage>
        <taxon>Bacteria</taxon>
        <taxon>Pseudomonadati</taxon>
        <taxon>Pseudomonadota</taxon>
        <taxon>Alphaproteobacteria</taxon>
        <taxon>Hyphomicrobiales</taxon>
        <taxon>Methylopilaceae</taxon>
        <taxon>Chenggangzhangella</taxon>
    </lineage>
</organism>
<protein>
    <submittedName>
        <fullName evidence="3">PRC-barrel domain-containing protein</fullName>
    </submittedName>
</protein>
<keyword evidence="4" id="KW-1185">Reference proteome</keyword>
<dbReference type="Proteomes" id="UP000825701">
    <property type="component" value="Chromosome"/>
</dbReference>
<dbReference type="RefSeq" id="WP_261405088.1">
    <property type="nucleotide sequence ID" value="NZ_CP081869.1"/>
</dbReference>
<dbReference type="Pfam" id="PF05239">
    <property type="entry name" value="PRC"/>
    <property type="match status" value="1"/>
</dbReference>
<dbReference type="SUPFAM" id="SSF50346">
    <property type="entry name" value="PRC-barrel domain"/>
    <property type="match status" value="1"/>
</dbReference>
<name>A0A9E6RBK3_9HYPH</name>
<proteinExistence type="predicted"/>
<dbReference type="Gene3D" id="2.30.30.240">
    <property type="entry name" value="PRC-barrel domain"/>
    <property type="match status" value="1"/>
</dbReference>
<dbReference type="InterPro" id="IPR011033">
    <property type="entry name" value="PRC_barrel-like_sf"/>
</dbReference>
<gene>
    <name evidence="3" type="ORF">K6K41_10510</name>
</gene>
<dbReference type="EMBL" id="CP081869">
    <property type="protein sequence ID" value="QZO01751.1"/>
    <property type="molecule type" value="Genomic_DNA"/>
</dbReference>
<dbReference type="PANTHER" id="PTHR36505:SF1">
    <property type="entry name" value="BLR1072 PROTEIN"/>
    <property type="match status" value="1"/>
</dbReference>
<feature type="chain" id="PRO_5039656841" evidence="1">
    <location>
        <begin position="21"/>
        <end position="133"/>
    </location>
</feature>
<evidence type="ECO:0000313" key="4">
    <source>
        <dbReference type="Proteomes" id="UP000825701"/>
    </source>
</evidence>
<dbReference type="InterPro" id="IPR027275">
    <property type="entry name" value="PRC-brl_dom"/>
</dbReference>
<reference evidence="3" key="1">
    <citation type="submission" date="2021-08" db="EMBL/GenBank/DDBJ databases">
        <authorList>
            <person name="Zhang H."/>
            <person name="Xu M."/>
            <person name="Yu Z."/>
            <person name="Yang L."/>
            <person name="Cai Y."/>
        </authorList>
    </citation>
    <scope>NUCLEOTIDE SEQUENCE</scope>
    <source>
        <strain evidence="3">CHL1</strain>
    </source>
</reference>
<keyword evidence="1" id="KW-0732">Signal</keyword>
<dbReference type="KEGG" id="cmet:K6K41_10510"/>
<dbReference type="PANTHER" id="PTHR36505">
    <property type="entry name" value="BLR1072 PROTEIN"/>
    <property type="match status" value="1"/>
</dbReference>
<feature type="signal peptide" evidence="1">
    <location>
        <begin position="1"/>
        <end position="20"/>
    </location>
</feature>
<dbReference type="AlphaFoldDB" id="A0A9E6RBK3"/>
<feature type="domain" description="PRC-barrel" evidence="2">
    <location>
        <begin position="39"/>
        <end position="118"/>
    </location>
</feature>
<evidence type="ECO:0000259" key="2">
    <source>
        <dbReference type="Pfam" id="PF05239"/>
    </source>
</evidence>